<organism evidence="3 4">
    <name type="scientific">Halanaerobium salsuginis</name>
    <dbReference type="NCBI Taxonomy" id="29563"/>
    <lineage>
        <taxon>Bacteria</taxon>
        <taxon>Bacillati</taxon>
        <taxon>Bacillota</taxon>
        <taxon>Clostridia</taxon>
        <taxon>Halanaerobiales</taxon>
        <taxon>Halanaerobiaceae</taxon>
        <taxon>Halanaerobium</taxon>
    </lineage>
</organism>
<evidence type="ECO:0000256" key="1">
    <source>
        <dbReference type="SAM" id="Coils"/>
    </source>
</evidence>
<feature type="transmembrane region" description="Helical" evidence="2">
    <location>
        <begin position="6"/>
        <end position="25"/>
    </location>
</feature>
<dbReference type="RefSeq" id="WP_089862714.1">
    <property type="nucleotide sequence ID" value="NZ_FOTI01000060.1"/>
</dbReference>
<proteinExistence type="predicted"/>
<feature type="transmembrane region" description="Helical" evidence="2">
    <location>
        <begin position="161"/>
        <end position="179"/>
    </location>
</feature>
<evidence type="ECO:0000256" key="2">
    <source>
        <dbReference type="SAM" id="Phobius"/>
    </source>
</evidence>
<accession>A0A1I4MV86</accession>
<dbReference type="AlphaFoldDB" id="A0A1I4MV86"/>
<keyword evidence="2" id="KW-0812">Transmembrane</keyword>
<dbReference type="STRING" id="29563.SAMN02983006_02724"/>
<evidence type="ECO:0000313" key="3">
    <source>
        <dbReference type="EMBL" id="SFM07214.1"/>
    </source>
</evidence>
<dbReference type="Proteomes" id="UP000199006">
    <property type="component" value="Unassembled WGS sequence"/>
</dbReference>
<keyword evidence="2" id="KW-1133">Transmembrane helix</keyword>
<protein>
    <submittedName>
        <fullName evidence="3">Uncharacterized protein</fullName>
    </submittedName>
</protein>
<name>A0A1I4MV86_9FIRM</name>
<dbReference type="EMBL" id="FOTI01000060">
    <property type="protein sequence ID" value="SFM07214.1"/>
    <property type="molecule type" value="Genomic_DNA"/>
</dbReference>
<evidence type="ECO:0000313" key="4">
    <source>
        <dbReference type="Proteomes" id="UP000199006"/>
    </source>
</evidence>
<keyword evidence="2" id="KW-0472">Membrane</keyword>
<keyword evidence="1" id="KW-0175">Coiled coil</keyword>
<feature type="coiled-coil region" evidence="1">
    <location>
        <begin position="131"/>
        <end position="161"/>
    </location>
</feature>
<sequence length="180" mass="21168">MINETFGIILILVSVVGNELIARLLNQKIDEKAEKIEELKKKISHGKEYMDKALREKDMGYISAMILQATNAKDDVINNFEDLIWNKFLQSVAYSYSAYNNHPSKELMNEWIGMRNEPGWKKLKKETDKYLKKWEHKNSELVKNRTNLQKKKEKMNKYKNMIRNFSSVLNIIGLIIIQIS</sequence>
<gene>
    <name evidence="3" type="ORF">SAMN02983006_02724</name>
</gene>
<keyword evidence="4" id="KW-1185">Reference proteome</keyword>
<reference evidence="3 4" key="1">
    <citation type="submission" date="2016-10" db="EMBL/GenBank/DDBJ databases">
        <authorList>
            <person name="de Groot N.N."/>
        </authorList>
    </citation>
    <scope>NUCLEOTIDE SEQUENCE [LARGE SCALE GENOMIC DNA]</scope>
    <source>
        <strain evidence="3 4">ATCC 51327</strain>
    </source>
</reference>
<feature type="coiled-coil region" evidence="1">
    <location>
        <begin position="22"/>
        <end position="56"/>
    </location>
</feature>